<keyword evidence="3" id="KW-1185">Reference proteome</keyword>
<sequence>MLQLLRDPQIPRTSGRGRPTPERYKAEPSTWTERRHPGGLQTPQAPGPAISTSSAGDRKQSTHVGKQQSSPCATRGAAD</sequence>
<protein>
    <submittedName>
        <fullName evidence="2">Uncharacterized protein</fullName>
    </submittedName>
</protein>
<name>A0A8J6EDD5_ELECQ</name>
<proteinExistence type="predicted"/>
<reference evidence="2" key="1">
    <citation type="thesis" date="2020" institute="ProQuest LLC" country="789 East Eisenhower Parkway, Ann Arbor, MI, USA">
        <title>Comparative Genomics and Chromosome Evolution.</title>
        <authorList>
            <person name="Mudd A.B."/>
        </authorList>
    </citation>
    <scope>NUCLEOTIDE SEQUENCE</scope>
    <source>
        <strain evidence="2">HN-11 Male</strain>
        <tissue evidence="2">Kidney and liver</tissue>
    </source>
</reference>
<feature type="region of interest" description="Disordered" evidence="1">
    <location>
        <begin position="1"/>
        <end position="79"/>
    </location>
</feature>
<accession>A0A8J6EDD5</accession>
<evidence type="ECO:0000313" key="2">
    <source>
        <dbReference type="EMBL" id="KAG9467049.1"/>
    </source>
</evidence>
<evidence type="ECO:0000313" key="3">
    <source>
        <dbReference type="Proteomes" id="UP000770717"/>
    </source>
</evidence>
<evidence type="ECO:0000256" key="1">
    <source>
        <dbReference type="SAM" id="MobiDB-lite"/>
    </source>
</evidence>
<comment type="caution">
    <text evidence="2">The sequence shown here is derived from an EMBL/GenBank/DDBJ whole genome shotgun (WGS) entry which is preliminary data.</text>
</comment>
<gene>
    <name evidence="2" type="ORF">GDO78_015721</name>
</gene>
<organism evidence="2 3">
    <name type="scientific">Eleutherodactylus coqui</name>
    <name type="common">Puerto Rican coqui</name>
    <dbReference type="NCBI Taxonomy" id="57060"/>
    <lineage>
        <taxon>Eukaryota</taxon>
        <taxon>Metazoa</taxon>
        <taxon>Chordata</taxon>
        <taxon>Craniata</taxon>
        <taxon>Vertebrata</taxon>
        <taxon>Euteleostomi</taxon>
        <taxon>Amphibia</taxon>
        <taxon>Batrachia</taxon>
        <taxon>Anura</taxon>
        <taxon>Neobatrachia</taxon>
        <taxon>Hyloidea</taxon>
        <taxon>Eleutherodactylidae</taxon>
        <taxon>Eleutherodactylinae</taxon>
        <taxon>Eleutherodactylus</taxon>
        <taxon>Eleutherodactylus</taxon>
    </lineage>
</organism>
<dbReference type="Proteomes" id="UP000770717">
    <property type="component" value="Unassembled WGS sequence"/>
</dbReference>
<dbReference type="AlphaFoldDB" id="A0A8J6EDD5"/>
<dbReference type="EMBL" id="WNTK01001655">
    <property type="protein sequence ID" value="KAG9467049.1"/>
    <property type="molecule type" value="Genomic_DNA"/>
</dbReference>
<feature type="compositionally biased region" description="Basic and acidic residues" evidence="1">
    <location>
        <begin position="19"/>
        <end position="36"/>
    </location>
</feature>
<feature type="compositionally biased region" description="Polar residues" evidence="1">
    <location>
        <begin position="62"/>
        <end position="72"/>
    </location>
</feature>